<dbReference type="AlphaFoldDB" id="A0AAG5CV52"/>
<keyword evidence="2" id="KW-1185">Reference proteome</keyword>
<proteinExistence type="predicted"/>
<dbReference type="EnsemblMetazoa" id="ENSAATROPT002515">
    <property type="protein sequence ID" value="ENSAATROPP002413"/>
    <property type="gene ID" value="ENSAATROPG001987"/>
</dbReference>
<evidence type="ECO:0000313" key="1">
    <source>
        <dbReference type="EnsemblMetazoa" id="ENSAATROPP002413"/>
    </source>
</evidence>
<reference evidence="1" key="1">
    <citation type="submission" date="2024-04" db="UniProtKB">
        <authorList>
            <consortium name="EnsemblMetazoa"/>
        </authorList>
    </citation>
    <scope>IDENTIFICATION</scope>
    <source>
        <strain evidence="1">EBRO</strain>
    </source>
</reference>
<sequence length="76" mass="8682">VVPSTSTIYRTRSEQTTEQGVLTIVLFSHRHTYPLVSLRLPISRDNDANSARIALNHLKCAQSKCVQDTKTRNWKE</sequence>
<name>A0AAG5CV52_ANOAO</name>
<accession>A0AAG5CV52</accession>
<dbReference type="Proteomes" id="UP000075880">
    <property type="component" value="Unassembled WGS sequence"/>
</dbReference>
<organism evidence="1 2">
    <name type="scientific">Anopheles atroparvus</name>
    <name type="common">European mosquito</name>
    <dbReference type="NCBI Taxonomy" id="41427"/>
    <lineage>
        <taxon>Eukaryota</taxon>
        <taxon>Metazoa</taxon>
        <taxon>Ecdysozoa</taxon>
        <taxon>Arthropoda</taxon>
        <taxon>Hexapoda</taxon>
        <taxon>Insecta</taxon>
        <taxon>Pterygota</taxon>
        <taxon>Neoptera</taxon>
        <taxon>Endopterygota</taxon>
        <taxon>Diptera</taxon>
        <taxon>Nematocera</taxon>
        <taxon>Culicoidea</taxon>
        <taxon>Culicidae</taxon>
        <taxon>Anophelinae</taxon>
        <taxon>Anopheles</taxon>
    </lineage>
</organism>
<evidence type="ECO:0000313" key="2">
    <source>
        <dbReference type="Proteomes" id="UP000075880"/>
    </source>
</evidence>
<protein>
    <submittedName>
        <fullName evidence="1">Uncharacterized protein</fullName>
    </submittedName>
</protein>